<feature type="non-terminal residue" evidence="2">
    <location>
        <position position="193"/>
    </location>
</feature>
<protein>
    <submittedName>
        <fullName evidence="2">Ig-like domain-containing protein</fullName>
    </submittedName>
</protein>
<evidence type="ECO:0000313" key="2">
    <source>
        <dbReference type="EMBL" id="MFC7280286.1"/>
    </source>
</evidence>
<dbReference type="RefSeq" id="WP_378978428.1">
    <property type="nucleotide sequence ID" value="NZ_JBHTBJ010000139.1"/>
</dbReference>
<dbReference type="EMBL" id="JBHTBJ010000139">
    <property type="protein sequence ID" value="MFC7280286.1"/>
    <property type="molecule type" value="Genomic_DNA"/>
</dbReference>
<evidence type="ECO:0000256" key="1">
    <source>
        <dbReference type="SAM" id="MobiDB-lite"/>
    </source>
</evidence>
<feature type="region of interest" description="Disordered" evidence="1">
    <location>
        <begin position="170"/>
        <end position="193"/>
    </location>
</feature>
<proteinExistence type="predicted"/>
<feature type="non-terminal residue" evidence="2">
    <location>
        <position position="1"/>
    </location>
</feature>
<keyword evidence="3" id="KW-1185">Reference proteome</keyword>
<feature type="compositionally biased region" description="Acidic residues" evidence="1">
    <location>
        <begin position="88"/>
        <end position="107"/>
    </location>
</feature>
<reference evidence="3" key="1">
    <citation type="journal article" date="2019" name="Int. J. Syst. Evol. Microbiol.">
        <title>The Global Catalogue of Microorganisms (GCM) 10K type strain sequencing project: providing services to taxonomists for standard genome sequencing and annotation.</title>
        <authorList>
            <consortium name="The Broad Institute Genomics Platform"/>
            <consortium name="The Broad Institute Genome Sequencing Center for Infectious Disease"/>
            <person name="Wu L."/>
            <person name="Ma J."/>
        </authorList>
    </citation>
    <scope>NUCLEOTIDE SEQUENCE [LARGE SCALE GENOMIC DNA]</scope>
    <source>
        <strain evidence="3">XZYJT-10</strain>
    </source>
</reference>
<evidence type="ECO:0000313" key="3">
    <source>
        <dbReference type="Proteomes" id="UP001596548"/>
    </source>
</evidence>
<accession>A0ABW2I5X1</accession>
<feature type="region of interest" description="Disordered" evidence="1">
    <location>
        <begin position="86"/>
        <end position="150"/>
    </location>
</feature>
<name>A0ABW2I5X1_9ACTN</name>
<gene>
    <name evidence="2" type="ORF">ACFQS1_40585</name>
</gene>
<sequence>DYLPNNDTNNVGTTSITLAAFVAAPGLTEAMGTVVFDPATGTATYTPDAAEDGEVTFYYEVCSDDGVTTAPNNVVCMTTTVTITVDGSDNDNDGVPDGLDLDDDNDGILDTAENDLGLDPSDDNDSDGIPNWQDADDRGDGTPAACVDTTPNDGVCDMLDPAYDFDGDGVPNHFDLDSDNDGLYDVTETGGTD</sequence>
<organism evidence="2 3">
    <name type="scientific">Paractinoplanes rhizophilus</name>
    <dbReference type="NCBI Taxonomy" id="1416877"/>
    <lineage>
        <taxon>Bacteria</taxon>
        <taxon>Bacillati</taxon>
        <taxon>Actinomycetota</taxon>
        <taxon>Actinomycetes</taxon>
        <taxon>Micromonosporales</taxon>
        <taxon>Micromonosporaceae</taxon>
        <taxon>Paractinoplanes</taxon>
    </lineage>
</organism>
<dbReference type="Proteomes" id="UP001596548">
    <property type="component" value="Unassembled WGS sequence"/>
</dbReference>
<comment type="caution">
    <text evidence="2">The sequence shown here is derived from an EMBL/GenBank/DDBJ whole genome shotgun (WGS) entry which is preliminary data.</text>
</comment>